<dbReference type="InterPro" id="IPR019292">
    <property type="entry name" value="McrC"/>
</dbReference>
<dbReference type="PANTHER" id="PTHR38733:SF1">
    <property type="entry name" value="TYPE IV METHYL-DIRECTED RESTRICTION ENZYME ECOKMCRBC"/>
    <property type="match status" value="1"/>
</dbReference>
<evidence type="ECO:0000313" key="2">
    <source>
        <dbReference type="Proteomes" id="UP000070093"/>
    </source>
</evidence>
<organism evidence="1 2">
    <name type="scientific">Prevotella bivia</name>
    <dbReference type="NCBI Taxonomy" id="28125"/>
    <lineage>
        <taxon>Bacteria</taxon>
        <taxon>Pseudomonadati</taxon>
        <taxon>Bacteroidota</taxon>
        <taxon>Bacteroidia</taxon>
        <taxon>Bacteroidales</taxon>
        <taxon>Prevotellaceae</taxon>
        <taxon>Prevotella</taxon>
    </lineage>
</organism>
<protein>
    <recommendedName>
        <fullName evidence="3">McrBC 5-methylcytosine restriction system component</fullName>
    </recommendedName>
</protein>
<proteinExistence type="predicted"/>
<dbReference type="EMBL" id="LTAG01000001">
    <property type="protein sequence ID" value="KXO18504.1"/>
    <property type="molecule type" value="Genomic_DNA"/>
</dbReference>
<dbReference type="PATRIC" id="fig|28125.4.peg.44"/>
<sequence length="445" mass="52456">MKAATMILTDNTKHVSSEDNIEEYMSLSNIANRTISELLDGNDNDILIYPHSFSQCEDKIGNEYLFSLHTKWKEKKCTKAILETGNVAGFIGMNGYSVSIHSRFYENDKDFFLHYMLQKVLCLNVVNLSHGTINEHIFDFLLYLFPKFLKEAVSQGIYKEYQRNEYNDANVRGIIDINRHLKSNLPFNGRIAYRAREFSYDNHVTELIRHTINYISQSSFGKMLLENDAETRACVAQIISVTPSYNKQEREKIVKNNSKIINHPYYFRYIALQKLCLRILRHEKIKYGTKDDKIYGVLFDVSYLWEEYLATILLKQGFKHPNNKKEKGRIYLAKHNRLPRYPDFYREKDNFVIDAKYKREINRDDIHQMITYMYRLKGQNGTFIQPNNVVCPNDRYALLGYGIDDNAEIQTYFCYIPQTTNDYKQFVADMIVSENLLKSQFQHNK</sequence>
<dbReference type="RefSeq" id="WP_230959357.1">
    <property type="nucleotide sequence ID" value="NZ_KQ965617.1"/>
</dbReference>
<dbReference type="PANTHER" id="PTHR38733">
    <property type="entry name" value="PROTEIN MCRC"/>
    <property type="match status" value="1"/>
</dbReference>
<comment type="caution">
    <text evidence="1">The sequence shown here is derived from an EMBL/GenBank/DDBJ whole genome shotgun (WGS) entry which is preliminary data.</text>
</comment>
<reference evidence="1 2" key="1">
    <citation type="submission" date="2016-02" db="EMBL/GenBank/DDBJ databases">
        <authorList>
            <person name="Wen L."/>
            <person name="He K."/>
            <person name="Yang H."/>
        </authorList>
    </citation>
    <scope>NUCLEOTIDE SEQUENCE [LARGE SCALE GENOMIC DNA]</scope>
    <source>
        <strain evidence="1 2">GED7880</strain>
    </source>
</reference>
<evidence type="ECO:0000313" key="1">
    <source>
        <dbReference type="EMBL" id="KXO18504.1"/>
    </source>
</evidence>
<dbReference type="REBASE" id="170161">
    <property type="entry name" value="Pbi7880McrBCP"/>
</dbReference>
<name>A0A137T1F1_9BACT</name>
<dbReference type="Pfam" id="PF10117">
    <property type="entry name" value="McrBC"/>
    <property type="match status" value="1"/>
</dbReference>
<dbReference type="Proteomes" id="UP000070093">
    <property type="component" value="Unassembled WGS sequence"/>
</dbReference>
<evidence type="ECO:0008006" key="3">
    <source>
        <dbReference type="Google" id="ProtNLM"/>
    </source>
</evidence>
<accession>A0A137T1F1</accession>
<dbReference type="STRING" id="28125.HMPREF3202_00044"/>
<dbReference type="AlphaFoldDB" id="A0A137T1F1"/>
<gene>
    <name evidence="1" type="ORF">HMPREF3202_00044</name>
</gene>